<dbReference type="PANTHER" id="PTHR34846:SF5">
    <property type="entry name" value="CARBOXYMUCONOLACTONE DECARBOXYLASE-LIKE DOMAIN-CONTAINING PROTEIN"/>
    <property type="match status" value="1"/>
</dbReference>
<reference evidence="2 3" key="1">
    <citation type="submission" date="2020-04" db="EMBL/GenBank/DDBJ databases">
        <title>MicrobeNet Type strains.</title>
        <authorList>
            <person name="Nicholson A.C."/>
        </authorList>
    </citation>
    <scope>NUCLEOTIDE SEQUENCE [LARGE SCALE GENOMIC DNA]</scope>
    <source>
        <strain evidence="2 3">JCM 12354</strain>
    </source>
</reference>
<dbReference type="InterPro" id="IPR029032">
    <property type="entry name" value="AhpD-like"/>
</dbReference>
<dbReference type="SUPFAM" id="SSF69118">
    <property type="entry name" value="AhpD-like"/>
    <property type="match status" value="1"/>
</dbReference>
<accession>A0A846Y0Z1</accession>
<dbReference type="PANTHER" id="PTHR34846">
    <property type="entry name" value="4-CARBOXYMUCONOLACTONE DECARBOXYLASE FAMILY PROTEIN (AFU_ORTHOLOGUE AFUA_6G11590)"/>
    <property type="match status" value="1"/>
</dbReference>
<gene>
    <name evidence="2" type="ORF">HGA08_12060</name>
</gene>
<dbReference type="InterPro" id="IPR003779">
    <property type="entry name" value="CMD-like"/>
</dbReference>
<feature type="domain" description="Carboxymuconolactone decarboxylase-like" evidence="1">
    <location>
        <begin position="44"/>
        <end position="108"/>
    </location>
</feature>
<keyword evidence="3" id="KW-1185">Reference proteome</keyword>
<protein>
    <submittedName>
        <fullName evidence="2">Carboxymuconolactone decarboxylase family protein</fullName>
    </submittedName>
</protein>
<dbReference type="GO" id="GO:0051920">
    <property type="term" value="F:peroxiredoxin activity"/>
    <property type="evidence" value="ECO:0007669"/>
    <property type="project" value="InterPro"/>
</dbReference>
<dbReference type="Gene3D" id="1.20.1290.10">
    <property type="entry name" value="AhpD-like"/>
    <property type="match status" value="1"/>
</dbReference>
<name>A0A846Y0Z1_9NOCA</name>
<dbReference type="AlphaFoldDB" id="A0A846Y0Z1"/>
<evidence type="ECO:0000313" key="3">
    <source>
        <dbReference type="Proteomes" id="UP000565711"/>
    </source>
</evidence>
<evidence type="ECO:0000259" key="1">
    <source>
        <dbReference type="Pfam" id="PF02627"/>
    </source>
</evidence>
<comment type="caution">
    <text evidence="2">The sequence shown here is derived from an EMBL/GenBank/DDBJ whole genome shotgun (WGS) entry which is preliminary data.</text>
</comment>
<evidence type="ECO:0000313" key="2">
    <source>
        <dbReference type="EMBL" id="NKY50948.1"/>
    </source>
</evidence>
<dbReference type="RefSeq" id="WP_067873739.1">
    <property type="nucleotide sequence ID" value="NZ_JAAXOP010000005.1"/>
</dbReference>
<dbReference type="Proteomes" id="UP000565711">
    <property type="component" value="Unassembled WGS sequence"/>
</dbReference>
<sequence>MRLPPLPADQWNDRTRGALAALLPRWRRNPEHAGPAMSVLARHPDLAEAYLGFGVYLLFRSTLPPRVREITILRIAHRHQCAYEWAHHVAITDSTGLGDAGITAADIDGIRRGELTGDFDRLLLGAVDELDEKSQLSDSTWESLAEYLDERQRMDLVFTIGGYAMIAKAFNTFGIQPDHER</sequence>
<organism evidence="2 3">
    <name type="scientific">Nocardia vermiculata</name>
    <dbReference type="NCBI Taxonomy" id="257274"/>
    <lineage>
        <taxon>Bacteria</taxon>
        <taxon>Bacillati</taxon>
        <taxon>Actinomycetota</taxon>
        <taxon>Actinomycetes</taxon>
        <taxon>Mycobacteriales</taxon>
        <taxon>Nocardiaceae</taxon>
        <taxon>Nocardia</taxon>
    </lineage>
</organism>
<dbReference type="EMBL" id="JAAXOP010000005">
    <property type="protein sequence ID" value="NKY50948.1"/>
    <property type="molecule type" value="Genomic_DNA"/>
</dbReference>
<proteinExistence type="predicted"/>
<dbReference type="Pfam" id="PF02627">
    <property type="entry name" value="CMD"/>
    <property type="match status" value="1"/>
</dbReference>